<dbReference type="Proteomes" id="UP000011518">
    <property type="component" value="Unassembled WGS sequence"/>
</dbReference>
<dbReference type="EMBL" id="KB320648">
    <property type="protein sequence ID" value="ELW66492.1"/>
    <property type="molecule type" value="Genomic_DNA"/>
</dbReference>
<reference evidence="2" key="2">
    <citation type="journal article" date="2013" name="Nat. Commun.">
        <title>Genome of the Chinese tree shrew.</title>
        <authorList>
            <person name="Fan Y."/>
            <person name="Huang Z.Y."/>
            <person name="Cao C.C."/>
            <person name="Chen C.S."/>
            <person name="Chen Y.X."/>
            <person name="Fan D.D."/>
            <person name="He J."/>
            <person name="Hou H.L."/>
            <person name="Hu L."/>
            <person name="Hu X.T."/>
            <person name="Jiang X.T."/>
            <person name="Lai R."/>
            <person name="Lang Y.S."/>
            <person name="Liang B."/>
            <person name="Liao S.G."/>
            <person name="Mu D."/>
            <person name="Ma Y.Y."/>
            <person name="Niu Y.Y."/>
            <person name="Sun X.Q."/>
            <person name="Xia J.Q."/>
            <person name="Xiao J."/>
            <person name="Xiong Z.Q."/>
            <person name="Xu L."/>
            <person name="Yang L."/>
            <person name="Zhang Y."/>
            <person name="Zhao W."/>
            <person name="Zhao X.D."/>
            <person name="Zheng Y.T."/>
            <person name="Zhou J.M."/>
            <person name="Zhu Y.B."/>
            <person name="Zhang G.J."/>
            <person name="Wang J."/>
            <person name="Yao Y.G."/>
        </authorList>
    </citation>
    <scope>NUCLEOTIDE SEQUENCE [LARGE SCALE GENOMIC DNA]</scope>
</reference>
<organism evidence="1 2">
    <name type="scientific">Tupaia chinensis</name>
    <name type="common">Chinese tree shrew</name>
    <name type="synonym">Tupaia belangeri chinensis</name>
    <dbReference type="NCBI Taxonomy" id="246437"/>
    <lineage>
        <taxon>Eukaryota</taxon>
        <taxon>Metazoa</taxon>
        <taxon>Chordata</taxon>
        <taxon>Craniata</taxon>
        <taxon>Vertebrata</taxon>
        <taxon>Euteleostomi</taxon>
        <taxon>Mammalia</taxon>
        <taxon>Eutheria</taxon>
        <taxon>Euarchontoglires</taxon>
        <taxon>Scandentia</taxon>
        <taxon>Tupaiidae</taxon>
        <taxon>Tupaia</taxon>
    </lineage>
</organism>
<sequence>MGGACRGSPVLRCEPGHKESPLHLVPQDRGPEMCSRGCHDPNNSKGVAKVILPLLGTQWVAEISSM</sequence>
<dbReference type="AlphaFoldDB" id="L9KZE1"/>
<name>L9KZE1_TUPCH</name>
<reference evidence="2" key="1">
    <citation type="submission" date="2012-07" db="EMBL/GenBank/DDBJ databases">
        <title>Genome of the Chinese tree shrew, a rising model animal genetically related to primates.</title>
        <authorList>
            <person name="Zhang G."/>
            <person name="Fan Y."/>
            <person name="Yao Y."/>
            <person name="Huang Z."/>
        </authorList>
    </citation>
    <scope>NUCLEOTIDE SEQUENCE [LARGE SCALE GENOMIC DNA]</scope>
</reference>
<evidence type="ECO:0000313" key="1">
    <source>
        <dbReference type="EMBL" id="ELW66492.1"/>
    </source>
</evidence>
<evidence type="ECO:0000313" key="2">
    <source>
        <dbReference type="Proteomes" id="UP000011518"/>
    </source>
</evidence>
<gene>
    <name evidence="1" type="ORF">TREES_T100017037</name>
</gene>
<dbReference type="InParanoid" id="L9KZE1"/>
<keyword evidence="2" id="KW-1185">Reference proteome</keyword>
<proteinExistence type="predicted"/>
<protein>
    <submittedName>
        <fullName evidence="1">Uncharacterized protein</fullName>
    </submittedName>
</protein>
<accession>L9KZE1</accession>